<reference evidence="1 2" key="1">
    <citation type="submission" date="2020-03" db="EMBL/GenBank/DDBJ databases">
        <title>Sequencing the genomes of 1000 actinobacteria strains.</title>
        <authorList>
            <person name="Klenk H.-P."/>
        </authorList>
    </citation>
    <scope>NUCLEOTIDE SEQUENCE [LARGE SCALE GENOMIC DNA]</scope>
    <source>
        <strain evidence="1 2">DSM 45685</strain>
    </source>
</reference>
<proteinExistence type="predicted"/>
<dbReference type="Proteomes" id="UP000545493">
    <property type="component" value="Unassembled WGS sequence"/>
</dbReference>
<evidence type="ECO:0000313" key="1">
    <source>
        <dbReference type="EMBL" id="NIJ10486.1"/>
    </source>
</evidence>
<sequence>MRHYPRTVSGTPVTMPYLDSYPLGLKKIVMPSLCGNAHLVPPHDTDGQFPSLLLCTSCESAHWTNPGGASELTAASERDASAAVTAV</sequence>
<organism evidence="1 2">
    <name type="scientific">Saccharomonospora amisosensis</name>
    <dbReference type="NCBI Taxonomy" id="1128677"/>
    <lineage>
        <taxon>Bacteria</taxon>
        <taxon>Bacillati</taxon>
        <taxon>Actinomycetota</taxon>
        <taxon>Actinomycetes</taxon>
        <taxon>Pseudonocardiales</taxon>
        <taxon>Pseudonocardiaceae</taxon>
        <taxon>Saccharomonospora</taxon>
    </lineage>
</organism>
<name>A0A7X5UM09_9PSEU</name>
<evidence type="ECO:0000313" key="2">
    <source>
        <dbReference type="Proteomes" id="UP000545493"/>
    </source>
</evidence>
<dbReference type="AlphaFoldDB" id="A0A7X5UM09"/>
<gene>
    <name evidence="1" type="ORF">FHU38_000830</name>
</gene>
<keyword evidence="2" id="KW-1185">Reference proteome</keyword>
<dbReference type="EMBL" id="JAAOYM010000001">
    <property type="protein sequence ID" value="NIJ10486.1"/>
    <property type="molecule type" value="Genomic_DNA"/>
</dbReference>
<accession>A0A7X5UM09</accession>
<comment type="caution">
    <text evidence="1">The sequence shown here is derived from an EMBL/GenBank/DDBJ whole genome shotgun (WGS) entry which is preliminary data.</text>
</comment>
<protein>
    <submittedName>
        <fullName evidence="1">Uncharacterized protein</fullName>
    </submittedName>
</protein>